<reference evidence="3" key="1">
    <citation type="journal article" date="2019" name="Int. J. Syst. Evol. Microbiol.">
        <title>The Global Catalogue of Microorganisms (GCM) 10K type strain sequencing project: providing services to taxonomists for standard genome sequencing and annotation.</title>
        <authorList>
            <consortium name="The Broad Institute Genomics Platform"/>
            <consortium name="The Broad Institute Genome Sequencing Center for Infectious Disease"/>
            <person name="Wu L."/>
            <person name="Ma J."/>
        </authorList>
    </citation>
    <scope>NUCLEOTIDE SEQUENCE [LARGE SCALE GENOMIC DNA]</scope>
    <source>
        <strain evidence="3">JCM 14924</strain>
    </source>
</reference>
<gene>
    <name evidence="2" type="ORF">GCM10009787_13810</name>
</gene>
<organism evidence="2 3">
    <name type="scientific">Streptomyces bangladeshensis</name>
    <dbReference type="NCBI Taxonomy" id="295352"/>
    <lineage>
        <taxon>Bacteria</taxon>
        <taxon>Bacillati</taxon>
        <taxon>Actinomycetota</taxon>
        <taxon>Actinomycetes</taxon>
        <taxon>Kitasatosporales</taxon>
        <taxon>Streptomycetaceae</taxon>
        <taxon>Streptomyces</taxon>
    </lineage>
</organism>
<name>A0ABN3BE36_9ACTN</name>
<protein>
    <submittedName>
        <fullName evidence="2">Uncharacterized protein</fullName>
    </submittedName>
</protein>
<evidence type="ECO:0000256" key="1">
    <source>
        <dbReference type="SAM" id="MobiDB-lite"/>
    </source>
</evidence>
<feature type="compositionally biased region" description="Low complexity" evidence="1">
    <location>
        <begin position="14"/>
        <end position="42"/>
    </location>
</feature>
<evidence type="ECO:0000313" key="3">
    <source>
        <dbReference type="Proteomes" id="UP001501391"/>
    </source>
</evidence>
<accession>A0ABN3BE36</accession>
<sequence length="66" mass="6416">MSTSSRADDGAGSGPAASTGLFTGAATSSKAVSTASSSGAAATRHDKQPGRYLATTLASTHIRSDT</sequence>
<keyword evidence="3" id="KW-1185">Reference proteome</keyword>
<dbReference type="EMBL" id="BAAAOQ010000004">
    <property type="protein sequence ID" value="GAA2193165.1"/>
    <property type="molecule type" value="Genomic_DNA"/>
</dbReference>
<proteinExistence type="predicted"/>
<comment type="caution">
    <text evidence="2">The sequence shown here is derived from an EMBL/GenBank/DDBJ whole genome shotgun (WGS) entry which is preliminary data.</text>
</comment>
<dbReference type="Proteomes" id="UP001501391">
    <property type="component" value="Unassembled WGS sequence"/>
</dbReference>
<feature type="region of interest" description="Disordered" evidence="1">
    <location>
        <begin position="1"/>
        <end position="66"/>
    </location>
</feature>
<feature type="compositionally biased region" description="Polar residues" evidence="1">
    <location>
        <begin position="56"/>
        <end position="66"/>
    </location>
</feature>
<evidence type="ECO:0000313" key="2">
    <source>
        <dbReference type="EMBL" id="GAA2193165.1"/>
    </source>
</evidence>